<accession>A0A133XYT3</accession>
<dbReference type="SUPFAM" id="SSF51338">
    <property type="entry name" value="Composite domain of metallo-dependent hydrolases"/>
    <property type="match status" value="1"/>
</dbReference>
<organism evidence="2 3">
    <name type="scientific">Aerococcus christensenii</name>
    <dbReference type="NCBI Taxonomy" id="87541"/>
    <lineage>
        <taxon>Bacteria</taxon>
        <taxon>Bacillati</taxon>
        <taxon>Bacillota</taxon>
        <taxon>Bacilli</taxon>
        <taxon>Lactobacillales</taxon>
        <taxon>Aerococcaceae</taxon>
        <taxon>Aerococcus</taxon>
    </lineage>
</organism>
<dbReference type="PANTHER" id="PTHR43135:SF3">
    <property type="entry name" value="ALPHA-D-RIBOSE 1-METHYLPHOSPHONATE 5-TRIPHOSPHATE DIPHOSPHATASE"/>
    <property type="match status" value="1"/>
</dbReference>
<dbReference type="AlphaFoldDB" id="A0A133XYT3"/>
<sequence length="142" mass="15698">GTFVSPTLVAGAEILKIGEGTAFSYQADKAREIWTDLLQNVAKIYQAGIPLTLATDAGTPFNGFELTAVEFQLFVEKIHLTLFQALLTSYHSAQLMKIDQDYGSIETGKVADFLVLKGNPLEDVKVVQQVDKQVYKKGRRVF</sequence>
<dbReference type="Gene3D" id="3.20.20.140">
    <property type="entry name" value="Metal-dependent hydrolases"/>
    <property type="match status" value="1"/>
</dbReference>
<dbReference type="PANTHER" id="PTHR43135">
    <property type="entry name" value="ALPHA-D-RIBOSE 1-METHYLPHOSPHONATE 5-TRIPHOSPHATE DIPHOSPHATASE"/>
    <property type="match status" value="1"/>
</dbReference>
<comment type="caution">
    <text evidence="2">The sequence shown here is derived from an EMBL/GenBank/DDBJ whole genome shotgun (WGS) entry which is preliminary data.</text>
</comment>
<reference evidence="2 3" key="1">
    <citation type="submission" date="2016-01" db="EMBL/GenBank/DDBJ databases">
        <authorList>
            <person name="Oliw E.H."/>
        </authorList>
    </citation>
    <scope>NUCLEOTIDE SEQUENCE [LARGE SCALE GENOMIC DNA]</scope>
    <source>
        <strain evidence="2 3">KA00635</strain>
    </source>
</reference>
<feature type="non-terminal residue" evidence="2">
    <location>
        <position position="1"/>
    </location>
</feature>
<protein>
    <recommendedName>
        <fullName evidence="1">Amidohydrolase-related domain-containing protein</fullName>
    </recommendedName>
</protein>
<dbReference type="SUPFAM" id="SSF51556">
    <property type="entry name" value="Metallo-dependent hydrolases"/>
    <property type="match status" value="1"/>
</dbReference>
<dbReference type="Proteomes" id="UP000070422">
    <property type="component" value="Unassembled WGS sequence"/>
</dbReference>
<evidence type="ECO:0000313" key="2">
    <source>
        <dbReference type="EMBL" id="KXB36105.1"/>
    </source>
</evidence>
<gene>
    <name evidence="2" type="ORF">HMPREF3187_01045</name>
</gene>
<name>A0A133XYT3_9LACT</name>
<feature type="domain" description="Amidohydrolase-related" evidence="1">
    <location>
        <begin position="29"/>
        <end position="141"/>
    </location>
</feature>
<proteinExistence type="predicted"/>
<dbReference type="OrthoDB" id="9797498at2"/>
<dbReference type="InterPro" id="IPR032466">
    <property type="entry name" value="Metal_Hydrolase"/>
</dbReference>
<dbReference type="Pfam" id="PF01979">
    <property type="entry name" value="Amidohydro_1"/>
    <property type="match status" value="1"/>
</dbReference>
<dbReference type="GO" id="GO:0016810">
    <property type="term" value="F:hydrolase activity, acting on carbon-nitrogen (but not peptide) bonds"/>
    <property type="evidence" value="ECO:0007669"/>
    <property type="project" value="InterPro"/>
</dbReference>
<dbReference type="PATRIC" id="fig|87541.4.peg.1036"/>
<dbReference type="RefSeq" id="WP_156423255.1">
    <property type="nucleotide sequence ID" value="NZ_KQ959309.1"/>
</dbReference>
<dbReference type="EMBL" id="LSCQ01000049">
    <property type="protein sequence ID" value="KXB36105.1"/>
    <property type="molecule type" value="Genomic_DNA"/>
</dbReference>
<evidence type="ECO:0000313" key="3">
    <source>
        <dbReference type="Proteomes" id="UP000070422"/>
    </source>
</evidence>
<dbReference type="Gene3D" id="2.30.40.10">
    <property type="entry name" value="Urease, subunit C, domain 1"/>
    <property type="match status" value="1"/>
</dbReference>
<evidence type="ECO:0000259" key="1">
    <source>
        <dbReference type="Pfam" id="PF01979"/>
    </source>
</evidence>
<dbReference type="InterPro" id="IPR011059">
    <property type="entry name" value="Metal-dep_hydrolase_composite"/>
</dbReference>
<dbReference type="InterPro" id="IPR051781">
    <property type="entry name" value="Metallo-dep_Hydrolase"/>
</dbReference>
<dbReference type="InterPro" id="IPR006680">
    <property type="entry name" value="Amidohydro-rel"/>
</dbReference>